<dbReference type="Proteomes" id="UP000194977">
    <property type="component" value="Unassembled WGS sequence"/>
</dbReference>
<evidence type="ECO:0000313" key="3">
    <source>
        <dbReference type="EMBL" id="OTQ11287.1"/>
    </source>
</evidence>
<dbReference type="InterPro" id="IPR054252">
    <property type="entry name" value="Pam3_gp18"/>
</dbReference>
<organism evidence="2 5">
    <name type="scientific">Gilliamella apicola</name>
    <dbReference type="NCBI Taxonomy" id="1196095"/>
    <lineage>
        <taxon>Bacteria</taxon>
        <taxon>Pseudomonadati</taxon>
        <taxon>Pseudomonadota</taxon>
        <taxon>Gammaproteobacteria</taxon>
        <taxon>Orbales</taxon>
        <taxon>Orbaceae</taxon>
        <taxon>Gilliamella</taxon>
    </lineage>
</organism>
<protein>
    <recommendedName>
        <fullName evidence="1">Cyanophage baseplate Pam3 plug gp18 domain-containing protein</fullName>
    </recommendedName>
</protein>
<name>A0A242NLJ7_9GAMM</name>
<sequence>MHILNTTSDDVLEQTVSLFDMNLRITLRYNSILRGYQFDLFDIDKNKFITKNKGLSVGSPSLIEFNLPFVLVLKDKFGRGVNATSKEDFNSRMQIVIMSKEEFRASIRQGFSG</sequence>
<accession>A0A242NLJ7</accession>
<comment type="caution">
    <text evidence="2">The sequence shown here is derived from an EMBL/GenBank/DDBJ whole genome shotgun (WGS) entry which is preliminary data.</text>
</comment>
<evidence type="ECO:0000313" key="5">
    <source>
        <dbReference type="Proteomes" id="UP000194977"/>
    </source>
</evidence>
<evidence type="ECO:0000313" key="4">
    <source>
        <dbReference type="Proteomes" id="UP000194800"/>
    </source>
</evidence>
<feature type="domain" description="Cyanophage baseplate Pam3 plug gp18" evidence="1">
    <location>
        <begin position="1"/>
        <end position="98"/>
    </location>
</feature>
<evidence type="ECO:0000313" key="2">
    <source>
        <dbReference type="EMBL" id="OTQ01637.1"/>
    </source>
</evidence>
<dbReference type="Proteomes" id="UP000194800">
    <property type="component" value="Unassembled WGS sequence"/>
</dbReference>
<keyword evidence="4" id="KW-1185">Reference proteome</keyword>
<dbReference type="AlphaFoldDB" id="A0A242NLJ7"/>
<dbReference type="OrthoDB" id="7062076at2"/>
<dbReference type="EMBL" id="NART01000007">
    <property type="protein sequence ID" value="OTQ11287.1"/>
    <property type="molecule type" value="Genomic_DNA"/>
</dbReference>
<evidence type="ECO:0000259" key="1">
    <source>
        <dbReference type="Pfam" id="PF22479"/>
    </source>
</evidence>
<dbReference type="RefSeq" id="WP_086300417.1">
    <property type="nucleotide sequence ID" value="NZ_MZNE01000041.1"/>
</dbReference>
<dbReference type="Pfam" id="PF22479">
    <property type="entry name" value="Pam3_gp18"/>
    <property type="match status" value="1"/>
</dbReference>
<reference evidence="4 5" key="1">
    <citation type="submission" date="2017-03" db="EMBL/GenBank/DDBJ databases">
        <title>Comparative genomics of honeybee gut symbionts reveal geographically distinct and subgroup specific antibiotic resistance.</title>
        <authorList>
            <person name="Ludvigsen J."/>
            <person name="Porcellato D."/>
            <person name="Labee-Lund T.M."/>
            <person name="Amdam G.V."/>
            <person name="Rudi K."/>
        </authorList>
    </citation>
    <scope>NUCLEOTIDE SEQUENCE [LARGE SCALE GENOMIC DNA]</scope>
    <source>
        <strain evidence="2 5">A-7-12</strain>
        <strain evidence="3 4">A-9-12</strain>
    </source>
</reference>
<gene>
    <name evidence="3" type="ORF">B6C91_02840</name>
    <name evidence="2" type="ORF">B6D08_00095</name>
</gene>
<dbReference type="EMBL" id="NARP01000001">
    <property type="protein sequence ID" value="OTQ01637.1"/>
    <property type="molecule type" value="Genomic_DNA"/>
</dbReference>
<proteinExistence type="predicted"/>